<organism evidence="1 2">
    <name type="scientific">Dubosiella muris</name>
    <dbReference type="NCBI Taxonomy" id="3038133"/>
    <lineage>
        <taxon>Bacteria</taxon>
        <taxon>Bacillati</taxon>
        <taxon>Bacillota</taxon>
        <taxon>Erysipelotrichia</taxon>
        <taxon>Erysipelotrichales</taxon>
        <taxon>Erysipelotrichaceae</taxon>
        <taxon>Dubosiella</taxon>
    </lineage>
</organism>
<protein>
    <submittedName>
        <fullName evidence="1">MFS transporter</fullName>
    </submittedName>
</protein>
<proteinExistence type="predicted"/>
<comment type="caution">
    <text evidence="1">The sequence shown here is derived from an EMBL/GenBank/DDBJ whole genome shotgun (WGS) entry which is preliminary data.</text>
</comment>
<name>A0AC61RAC2_9FIRM</name>
<dbReference type="EMBL" id="SRYG01000002">
    <property type="protein sequence ID" value="TGY67032.1"/>
    <property type="molecule type" value="Genomic_DNA"/>
</dbReference>
<evidence type="ECO:0000313" key="2">
    <source>
        <dbReference type="Proteomes" id="UP000308836"/>
    </source>
</evidence>
<reference evidence="1" key="1">
    <citation type="submission" date="2019-04" db="EMBL/GenBank/DDBJ databases">
        <title>Microbes associate with the intestines of laboratory mice.</title>
        <authorList>
            <person name="Navarre W."/>
            <person name="Wong E."/>
            <person name="Huang K."/>
            <person name="Tropini C."/>
            <person name="Ng K."/>
            <person name="Yu B."/>
        </authorList>
    </citation>
    <scope>NUCLEOTIDE SEQUENCE</scope>
    <source>
        <strain evidence="1">NM09_H32</strain>
    </source>
</reference>
<evidence type="ECO:0000313" key="1">
    <source>
        <dbReference type="EMBL" id="TGY67032.1"/>
    </source>
</evidence>
<sequence length="404" mass="44695">MKSLNTRYQFINFSYFAMMASMLAFASNYLLDLGYSNSEIGLILALYSVVSLILQPLCASYGDKHPDVPLQRLILAMLLVIMLGSLFLFVSSRVWGRNIVLSMITVLIFACMMSGMPLINTAAFMYEKFGVRINYGLARGLGSAAYAIVSMALGYLIDALTPSILPLIYFLLALISALAVHSYRLKLSKPEQKTEKAFEAKEEKSKITLLQFLTKYKTLTIVLTGYMLVYTTHSIINNFYIQVVQNVHGTSANMGIAVFIAAIVELPAMFGFEKLAKRFRIESLLKISLVFYLAKHVVTFFAFNVWGIYLAAFLQIGAYALFTPAIVYYVNQVVSEYDILMGQTVNTMFITMAGIIGSLFGGVLMDMLSVHLVLGIGVALSLIGLLLCYPCLTGSKAKQAINTD</sequence>
<keyword evidence="2" id="KW-1185">Reference proteome</keyword>
<accession>A0AC61RAC2</accession>
<gene>
    <name evidence="1" type="ORF">E5336_01060</name>
</gene>
<dbReference type="Proteomes" id="UP000308836">
    <property type="component" value="Unassembled WGS sequence"/>
</dbReference>